<gene>
    <name evidence="5" type="ORF">SAMN05216387_10856</name>
</gene>
<dbReference type="Gene3D" id="3.90.220.20">
    <property type="entry name" value="DNA methylase specificity domains"/>
    <property type="match status" value="2"/>
</dbReference>
<dbReference type="InterPro" id="IPR044946">
    <property type="entry name" value="Restrct_endonuc_typeI_TRD_sf"/>
</dbReference>
<dbReference type="PANTHER" id="PTHR30408">
    <property type="entry name" value="TYPE-1 RESTRICTION ENZYME ECOKI SPECIFICITY PROTEIN"/>
    <property type="match status" value="1"/>
</dbReference>
<evidence type="ECO:0000256" key="2">
    <source>
        <dbReference type="ARBA" id="ARBA00022747"/>
    </source>
</evidence>
<dbReference type="SUPFAM" id="SSF116734">
    <property type="entry name" value="DNA methylase specificity domain"/>
    <property type="match status" value="2"/>
</dbReference>
<evidence type="ECO:0000256" key="3">
    <source>
        <dbReference type="ARBA" id="ARBA00023125"/>
    </source>
</evidence>
<keyword evidence="6" id="KW-1185">Reference proteome</keyword>
<dbReference type="Gene3D" id="1.10.287.1120">
    <property type="entry name" value="Bipartite methylase S protein"/>
    <property type="match status" value="1"/>
</dbReference>
<accession>A0A1H7P5P1</accession>
<evidence type="ECO:0000313" key="5">
    <source>
        <dbReference type="EMBL" id="SEL30764.1"/>
    </source>
</evidence>
<protein>
    <submittedName>
        <fullName evidence="5">Type I restriction enzyme, S subunit</fullName>
    </submittedName>
</protein>
<dbReference type="Proteomes" id="UP000198620">
    <property type="component" value="Unassembled WGS sequence"/>
</dbReference>
<dbReference type="GO" id="GO:0003677">
    <property type="term" value="F:DNA binding"/>
    <property type="evidence" value="ECO:0007669"/>
    <property type="project" value="UniProtKB-KW"/>
</dbReference>
<organism evidence="5 6">
    <name type="scientific">Nitrosovibrio tenuis</name>
    <dbReference type="NCBI Taxonomy" id="1233"/>
    <lineage>
        <taxon>Bacteria</taxon>
        <taxon>Pseudomonadati</taxon>
        <taxon>Pseudomonadota</taxon>
        <taxon>Betaproteobacteria</taxon>
        <taxon>Nitrosomonadales</taxon>
        <taxon>Nitrosomonadaceae</taxon>
        <taxon>Nitrosovibrio</taxon>
    </lineage>
</organism>
<dbReference type="CDD" id="cd17273">
    <property type="entry name" value="RMtype1_S_EcoJA69PI-TRD1-CR1_like"/>
    <property type="match status" value="1"/>
</dbReference>
<dbReference type="EMBL" id="FOBH01000008">
    <property type="protein sequence ID" value="SEL30764.1"/>
    <property type="molecule type" value="Genomic_DNA"/>
</dbReference>
<feature type="domain" description="Type I restriction modification DNA specificity" evidence="4">
    <location>
        <begin position="75"/>
        <end position="196"/>
    </location>
</feature>
<dbReference type="RefSeq" id="WP_090828978.1">
    <property type="nucleotide sequence ID" value="NZ_FOBH01000008.1"/>
</dbReference>
<dbReference type="CDD" id="cd17517">
    <property type="entry name" value="RMtype1_S_EcoKI_StySPI-TRD2-CR2_like"/>
    <property type="match status" value="1"/>
</dbReference>
<dbReference type="OrthoDB" id="8550068at2"/>
<feature type="domain" description="Type I restriction modification DNA specificity" evidence="4">
    <location>
        <begin position="227"/>
        <end position="392"/>
    </location>
</feature>
<dbReference type="Pfam" id="PF01420">
    <property type="entry name" value="Methylase_S"/>
    <property type="match status" value="2"/>
</dbReference>
<dbReference type="GO" id="GO:0009307">
    <property type="term" value="P:DNA restriction-modification system"/>
    <property type="evidence" value="ECO:0007669"/>
    <property type="project" value="UniProtKB-KW"/>
</dbReference>
<keyword evidence="2" id="KW-0680">Restriction system</keyword>
<evidence type="ECO:0000256" key="1">
    <source>
        <dbReference type="ARBA" id="ARBA00010923"/>
    </source>
</evidence>
<keyword evidence="3" id="KW-0238">DNA-binding</keyword>
<dbReference type="InterPro" id="IPR052021">
    <property type="entry name" value="Type-I_RS_S_subunit"/>
</dbReference>
<evidence type="ECO:0000259" key="4">
    <source>
        <dbReference type="Pfam" id="PF01420"/>
    </source>
</evidence>
<dbReference type="PANTHER" id="PTHR30408:SF13">
    <property type="entry name" value="TYPE I RESTRICTION ENZYME HINDI SPECIFICITY SUBUNIT"/>
    <property type="match status" value="1"/>
</dbReference>
<evidence type="ECO:0000313" key="6">
    <source>
        <dbReference type="Proteomes" id="UP000198620"/>
    </source>
</evidence>
<name>A0A1H7P5P1_9PROT</name>
<reference evidence="5 6" key="1">
    <citation type="submission" date="2016-10" db="EMBL/GenBank/DDBJ databases">
        <authorList>
            <person name="de Groot N.N."/>
        </authorList>
    </citation>
    <scope>NUCLEOTIDE SEQUENCE [LARGE SCALE GENOMIC DNA]</scope>
    <source>
        <strain evidence="5 6">Nv1</strain>
    </source>
</reference>
<sequence length="411" mass="46495">MSAPQLRFKDEDGRLQPDWCENTLLNLSENGFTNGVFNDPNKTGRGYKLVNVLDMYIDSTIDEKRLFLVELSEAEFKKNKVEHGEIFFTRSSLVKEGIAYSNVYLGHSQDITFDGHLIRMSPRKNVLNSIFANYLLRTSKVRKQLVARGKTATMTTIGQADIAAVMVAFPSLDEQTKIANFLTVVDEKISQLTQKYELLAQYKKGVIQQIFSQELRFKDDEGREFPEWKERKLKDVAQIVGGGTPKTGVKEYWGGNIQWFTPTELKTKYVTYSRRTITEAGFKNSSAKILPAGTILFSSRATVGDVSIASNECTTNQGFQSLLVNKENNNVFIYYWILNNKMLFLEKASGSTFMEISKKEIEKLPIAAPTLAEQAKIANFLTAIDDKITATQIQLDAAKQYKQGLLQQMFV</sequence>
<dbReference type="InterPro" id="IPR000055">
    <property type="entry name" value="Restrct_endonuc_typeI_TRD"/>
</dbReference>
<dbReference type="STRING" id="1233.SAMN05216387_10856"/>
<proteinExistence type="inferred from homology"/>
<dbReference type="AlphaFoldDB" id="A0A1H7P5P1"/>
<comment type="similarity">
    <text evidence="1">Belongs to the type-I restriction system S methylase family.</text>
</comment>